<proteinExistence type="predicted"/>
<dbReference type="Gene3D" id="3.30.70.1230">
    <property type="entry name" value="Nucleotide cyclase"/>
    <property type="match status" value="1"/>
</dbReference>
<keyword evidence="2" id="KW-1185">Reference proteome</keyword>
<dbReference type="AlphaFoldDB" id="A0A5C7GG76"/>
<dbReference type="SUPFAM" id="SSF55961">
    <property type="entry name" value="Bet v1-like"/>
    <property type="match status" value="1"/>
</dbReference>
<organism evidence="1 2">
    <name type="scientific">Seonamhaeicola maritimus</name>
    <dbReference type="NCBI Taxonomy" id="2591822"/>
    <lineage>
        <taxon>Bacteria</taxon>
        <taxon>Pseudomonadati</taxon>
        <taxon>Bacteroidota</taxon>
        <taxon>Flavobacteriia</taxon>
        <taxon>Flavobacteriales</taxon>
        <taxon>Flavobacteriaceae</taxon>
    </lineage>
</organism>
<name>A0A5C7GG76_9FLAO</name>
<dbReference type="SUPFAM" id="SSF55073">
    <property type="entry name" value="Nucleotide cyclase"/>
    <property type="match status" value="1"/>
</dbReference>
<dbReference type="RefSeq" id="WP_147767675.1">
    <property type="nucleotide sequence ID" value="NZ_VRKQ01000010.1"/>
</dbReference>
<dbReference type="EMBL" id="VRKQ01000010">
    <property type="protein sequence ID" value="TXG36750.1"/>
    <property type="molecule type" value="Genomic_DNA"/>
</dbReference>
<dbReference type="Pfam" id="PF10851">
    <property type="entry name" value="DUF2652"/>
    <property type="match status" value="1"/>
</dbReference>
<dbReference type="OrthoDB" id="625021at2"/>
<dbReference type="InterPro" id="IPR020503">
    <property type="entry name" value="Uncharacterised_Rv2561"/>
</dbReference>
<dbReference type="InterPro" id="IPR029787">
    <property type="entry name" value="Nucleotide_cyclase"/>
</dbReference>
<protein>
    <submittedName>
        <fullName evidence="1">DUF2652 domain-containing protein</fullName>
    </submittedName>
</protein>
<accession>A0A5C7GG76</accession>
<comment type="caution">
    <text evidence="1">The sequence shown here is derived from an EMBL/GenBank/DDBJ whole genome shotgun (WGS) entry which is preliminary data.</text>
</comment>
<evidence type="ECO:0000313" key="1">
    <source>
        <dbReference type="EMBL" id="TXG36750.1"/>
    </source>
</evidence>
<dbReference type="Proteomes" id="UP000321080">
    <property type="component" value="Unassembled WGS sequence"/>
</dbReference>
<sequence>MKPTNNTSAEPTLLFIPDISGFTKFVHETEISHSEHIIKELLEALIDANEMELQISEIEGDAILFYRKGRKPTAAETLAQVQRMYTKFHSSLRKYESQRICQCGACIHANNLSLKFIIHYGDISINKVKNRSKLFGKDLIMAHRLMKNNIPLNEYALITNELINACSTWVEIEQVAWEKPNKGHCEYDFGAIKYCYLSLAPLEPHIPQPTIEDYAPDPKMSKILSVESVINAPIESVFDVVSDTHAKHLWVLHVKDSDKTNGKITKNGSTHRCIMNGDENDPFLTSRNFNISKDLITWIDTNHNEKSDLVITLQRIGNSLTRINLTVMQKQSIFKSIAYNLLKKKGFVQFFSGSLEKLNQYCQGLEKKGLKHSSGVLLEPAS</sequence>
<reference evidence="1 2" key="1">
    <citation type="submission" date="2019-08" db="EMBL/GenBank/DDBJ databases">
        <title>Seonamhaeicola sediminis sp. nov., isolated from marine sediment.</title>
        <authorList>
            <person name="Cao W.R."/>
        </authorList>
    </citation>
    <scope>NUCLEOTIDE SEQUENCE [LARGE SCALE GENOMIC DNA]</scope>
    <source>
        <strain evidence="1 2">1505</strain>
    </source>
</reference>
<gene>
    <name evidence="1" type="ORF">FUA22_09215</name>
</gene>
<evidence type="ECO:0000313" key="2">
    <source>
        <dbReference type="Proteomes" id="UP000321080"/>
    </source>
</evidence>